<dbReference type="Pfam" id="PF00109">
    <property type="entry name" value="ketoacyl-synt"/>
    <property type="match status" value="1"/>
</dbReference>
<dbReference type="Gene3D" id="3.40.47.10">
    <property type="match status" value="1"/>
</dbReference>
<dbReference type="SMART" id="SM00825">
    <property type="entry name" value="PKS_KS"/>
    <property type="match status" value="1"/>
</dbReference>
<evidence type="ECO:0000313" key="19">
    <source>
        <dbReference type="Proteomes" id="UP000289841"/>
    </source>
</evidence>
<dbReference type="NCBIfam" id="NF005589">
    <property type="entry name" value="PRK07314.1"/>
    <property type="match status" value="1"/>
</dbReference>
<dbReference type="OrthoDB" id="9808669at2"/>
<dbReference type="EMBL" id="LR215048">
    <property type="protein sequence ID" value="VEU80977.1"/>
    <property type="molecule type" value="Genomic_DNA"/>
</dbReference>
<dbReference type="EC" id="2.3.1.179" evidence="3 14"/>
<evidence type="ECO:0000256" key="16">
    <source>
        <dbReference type="RuleBase" id="RU003694"/>
    </source>
</evidence>
<dbReference type="FunFam" id="3.40.47.10:FF:000018">
    <property type="entry name" value="3-oxoacyl-[acyl-carrier-protein] synthase 2"/>
    <property type="match status" value="1"/>
</dbReference>
<dbReference type="UniPathway" id="UPA00094"/>
<dbReference type="FunFam" id="3.40.47.10:FF:000029">
    <property type="entry name" value="3-oxoacyl-[acyl-carrier-protein] synthase 1"/>
    <property type="match status" value="1"/>
</dbReference>
<evidence type="ECO:0000256" key="10">
    <source>
        <dbReference type="ARBA" id="ARBA00023315"/>
    </source>
</evidence>
<keyword evidence="8" id="KW-0443">Lipid metabolism</keyword>
<dbReference type="GO" id="GO:0004315">
    <property type="term" value="F:3-oxoacyl-[acyl-carrier-protein] synthase activity"/>
    <property type="evidence" value="ECO:0007669"/>
    <property type="project" value="UniProtKB-UniRule"/>
</dbReference>
<dbReference type="PROSITE" id="PS00606">
    <property type="entry name" value="KS3_1"/>
    <property type="match status" value="1"/>
</dbReference>
<reference evidence="18 19" key="1">
    <citation type="submission" date="2019-01" db="EMBL/GenBank/DDBJ databases">
        <authorList>
            <consortium name="Pathogen Informatics"/>
        </authorList>
    </citation>
    <scope>NUCLEOTIDE SEQUENCE [LARGE SCALE GENOMIC DNA]</scope>
    <source>
        <strain evidence="18 19">NCTC10138</strain>
    </source>
</reference>
<evidence type="ECO:0000256" key="11">
    <source>
        <dbReference type="ARBA" id="ARBA00024006"/>
    </source>
</evidence>
<organism evidence="18 19">
    <name type="scientific">Haploplasma axanthum</name>
    <name type="common">Acholeplasma axanthum</name>
    <dbReference type="NCBI Taxonomy" id="29552"/>
    <lineage>
        <taxon>Bacteria</taxon>
        <taxon>Bacillati</taxon>
        <taxon>Mycoplasmatota</taxon>
        <taxon>Mollicutes</taxon>
        <taxon>Acholeplasmatales</taxon>
        <taxon>Acholeplasmataceae</taxon>
        <taxon>Haploplasma</taxon>
    </lineage>
</organism>
<evidence type="ECO:0000256" key="9">
    <source>
        <dbReference type="ARBA" id="ARBA00023160"/>
    </source>
</evidence>
<dbReference type="KEGG" id="aaxa:NCTC10138_01366"/>
<dbReference type="PANTHER" id="PTHR11712">
    <property type="entry name" value="POLYKETIDE SYNTHASE-RELATED"/>
    <property type="match status" value="1"/>
</dbReference>
<dbReference type="InterPro" id="IPR017568">
    <property type="entry name" value="3-oxoacyl-ACP_synth-2"/>
</dbReference>
<dbReference type="InterPro" id="IPR000794">
    <property type="entry name" value="Beta-ketoacyl_synthase"/>
</dbReference>
<comment type="catalytic activity">
    <reaction evidence="13 14">
        <text>a fatty acyl-[ACP] + malonyl-[ACP] + H(+) = a 3-oxoacyl-[ACP] + holo-[ACP] + CO2</text>
        <dbReference type="Rhea" id="RHEA:22836"/>
        <dbReference type="Rhea" id="RHEA-COMP:9623"/>
        <dbReference type="Rhea" id="RHEA-COMP:9685"/>
        <dbReference type="Rhea" id="RHEA-COMP:9916"/>
        <dbReference type="Rhea" id="RHEA-COMP:14125"/>
        <dbReference type="ChEBI" id="CHEBI:15378"/>
        <dbReference type="ChEBI" id="CHEBI:16526"/>
        <dbReference type="ChEBI" id="CHEBI:64479"/>
        <dbReference type="ChEBI" id="CHEBI:78449"/>
        <dbReference type="ChEBI" id="CHEBI:78776"/>
        <dbReference type="ChEBI" id="CHEBI:138651"/>
    </reaction>
</comment>
<keyword evidence="6 14" id="KW-0808">Transferase</keyword>
<dbReference type="PROSITE" id="PS52004">
    <property type="entry name" value="KS3_2"/>
    <property type="match status" value="1"/>
</dbReference>
<evidence type="ECO:0000256" key="8">
    <source>
        <dbReference type="ARBA" id="ARBA00023098"/>
    </source>
</evidence>
<comment type="similarity">
    <text evidence="2 14 16">Belongs to the thiolase-like superfamily. Beta-ketoacyl-ACP synthases family.</text>
</comment>
<dbReference type="InterPro" id="IPR016039">
    <property type="entry name" value="Thiolase-like"/>
</dbReference>
<keyword evidence="7" id="KW-0276">Fatty acid metabolism</keyword>
<evidence type="ECO:0000256" key="5">
    <source>
        <dbReference type="ARBA" id="ARBA00022516"/>
    </source>
</evidence>
<evidence type="ECO:0000256" key="15">
    <source>
        <dbReference type="PIRSR" id="PIRSR000447-1"/>
    </source>
</evidence>
<feature type="active site" description="For beta-ketoacyl synthase activity" evidence="15">
    <location>
        <position position="163"/>
    </location>
</feature>
<keyword evidence="19" id="KW-1185">Reference proteome</keyword>
<dbReference type="InterPro" id="IPR014030">
    <property type="entry name" value="Ketoacyl_synth_N"/>
</dbReference>
<comment type="catalytic activity">
    <reaction evidence="12 14">
        <text>(9Z)-hexadecenoyl-[ACP] + malonyl-[ACP] + H(+) = 3-oxo-(11Z)-octadecenoyl-[ACP] + holo-[ACP] + CO2</text>
        <dbReference type="Rhea" id="RHEA:55040"/>
        <dbReference type="Rhea" id="RHEA-COMP:9623"/>
        <dbReference type="Rhea" id="RHEA-COMP:9685"/>
        <dbReference type="Rhea" id="RHEA-COMP:10800"/>
        <dbReference type="Rhea" id="RHEA-COMP:14074"/>
        <dbReference type="ChEBI" id="CHEBI:15378"/>
        <dbReference type="ChEBI" id="CHEBI:16526"/>
        <dbReference type="ChEBI" id="CHEBI:64479"/>
        <dbReference type="ChEBI" id="CHEBI:78449"/>
        <dbReference type="ChEBI" id="CHEBI:83989"/>
        <dbReference type="ChEBI" id="CHEBI:138538"/>
        <dbReference type="EC" id="2.3.1.179"/>
    </reaction>
</comment>
<evidence type="ECO:0000256" key="3">
    <source>
        <dbReference type="ARBA" id="ARBA00012356"/>
    </source>
</evidence>
<dbReference type="InterPro" id="IPR018201">
    <property type="entry name" value="Ketoacyl_synth_AS"/>
</dbReference>
<keyword evidence="9 14" id="KW-0275">Fatty acid biosynthesis</keyword>
<dbReference type="PIRSF" id="PIRSF000447">
    <property type="entry name" value="KAS_II"/>
    <property type="match status" value="1"/>
</dbReference>
<dbReference type="InterPro" id="IPR020841">
    <property type="entry name" value="PKS_Beta-ketoAc_synthase_dom"/>
</dbReference>
<evidence type="ECO:0000256" key="13">
    <source>
        <dbReference type="ARBA" id="ARBA00047659"/>
    </source>
</evidence>
<dbReference type="GO" id="GO:0005829">
    <property type="term" value="C:cytosol"/>
    <property type="evidence" value="ECO:0007669"/>
    <property type="project" value="TreeGrafter"/>
</dbReference>
<keyword evidence="5 14" id="KW-0444">Lipid biosynthesis</keyword>
<comment type="pathway">
    <text evidence="1 14">Lipid metabolism; fatty acid biosynthesis.</text>
</comment>
<comment type="function">
    <text evidence="11 14">Involved in the type II fatty acid elongation cycle. Catalyzes the elongation of a wide range of acyl-ACP by the addition of two carbons from malonyl-ACP to an acyl acceptor. Can efficiently catalyze the conversion of palmitoleoyl-ACP (cis-hexadec-9-enoyl-ACP) to cis-vaccenoyl-ACP (cis-octadec-11-enoyl-ACP), an essential step in the thermal regulation of fatty acid composition.</text>
</comment>
<evidence type="ECO:0000256" key="12">
    <source>
        <dbReference type="ARBA" id="ARBA00047318"/>
    </source>
</evidence>
<evidence type="ECO:0000256" key="7">
    <source>
        <dbReference type="ARBA" id="ARBA00022832"/>
    </source>
</evidence>
<evidence type="ECO:0000256" key="6">
    <source>
        <dbReference type="ARBA" id="ARBA00022679"/>
    </source>
</evidence>
<evidence type="ECO:0000313" key="18">
    <source>
        <dbReference type="EMBL" id="VEU80977.1"/>
    </source>
</evidence>
<dbReference type="PANTHER" id="PTHR11712:SF336">
    <property type="entry name" value="3-OXOACYL-[ACYL-CARRIER-PROTEIN] SYNTHASE, MITOCHONDRIAL"/>
    <property type="match status" value="1"/>
</dbReference>
<dbReference type="GO" id="GO:0030497">
    <property type="term" value="P:fatty acid elongation"/>
    <property type="evidence" value="ECO:0007669"/>
    <property type="project" value="UniProtKB-ARBA"/>
</dbReference>
<dbReference type="InterPro" id="IPR014031">
    <property type="entry name" value="Ketoacyl_synth_C"/>
</dbReference>
<protein>
    <recommendedName>
        <fullName evidence="4 14">3-oxoacyl-[acyl-carrier-protein] synthase 2</fullName>
        <ecNumber evidence="3 14">2.3.1.179</ecNumber>
    </recommendedName>
</protein>
<dbReference type="NCBIfam" id="TIGR03150">
    <property type="entry name" value="fabF"/>
    <property type="match status" value="1"/>
</dbReference>
<dbReference type="SUPFAM" id="SSF53901">
    <property type="entry name" value="Thiolase-like"/>
    <property type="match status" value="2"/>
</dbReference>
<gene>
    <name evidence="18" type="primary">fabF</name>
    <name evidence="18" type="ORF">NCTC10138_01366</name>
</gene>
<proteinExistence type="inferred from homology"/>
<evidence type="ECO:0000259" key="17">
    <source>
        <dbReference type="PROSITE" id="PS52004"/>
    </source>
</evidence>
<sequence length="412" mass="44747">MKRRVVITGQGAVTPVGNNVNEMFENMIKGKNGIDYIKSFDTTDFKVKIAGEIKDLDFSEHFDHQEIRKNDRVILLALLAAKEAFEGSKVSESEYDPYRFGVYVTSGIGGINTLFEQAQIGLVKGFSRISPYFTTNTIINMPGAVISIKYGLKGPVVPIVTACSASNNAIGEAYRSIKDGYLDLALAGGVESSLNKLGLSSFASLRALSSSEDINRSSIPFDKERSGFVMSEGVGIVLLEEYEHAKKRGANILAEVVGYGTTSDAYHITAPDSEAEGISRAILDALKDANIEPKDIGYVNAHGTSTKLNDQTETLAIKKTFKDYANKVSISSTKSMTGHMLGATGGVESIVCIEALRKGLIPPTINYQVVDEECDLNYTPNKFVKKDIKYALNMNLGFGGHNGVLIFKKMED</sequence>
<dbReference type="STRING" id="1278311.GCA_000428705_00058"/>
<dbReference type="RefSeq" id="WP_026389901.1">
    <property type="nucleotide sequence ID" value="NZ_LR215048.1"/>
</dbReference>
<dbReference type="AlphaFoldDB" id="A0A449BEW1"/>
<dbReference type="CDD" id="cd00834">
    <property type="entry name" value="KAS_I_II"/>
    <property type="match status" value="1"/>
</dbReference>
<name>A0A449BEW1_HAPAX</name>
<accession>A0A449BEW1</accession>
<dbReference type="Proteomes" id="UP000289841">
    <property type="component" value="Chromosome"/>
</dbReference>
<dbReference type="Pfam" id="PF02801">
    <property type="entry name" value="Ketoacyl-synt_C"/>
    <property type="match status" value="1"/>
</dbReference>
<evidence type="ECO:0000256" key="4">
    <source>
        <dbReference type="ARBA" id="ARBA00014657"/>
    </source>
</evidence>
<keyword evidence="10 14" id="KW-0012">Acyltransferase</keyword>
<evidence type="ECO:0000256" key="2">
    <source>
        <dbReference type="ARBA" id="ARBA00008467"/>
    </source>
</evidence>
<feature type="domain" description="Ketosynthase family 3 (KS3)" evidence="17">
    <location>
        <begin position="2"/>
        <end position="409"/>
    </location>
</feature>
<evidence type="ECO:0000256" key="1">
    <source>
        <dbReference type="ARBA" id="ARBA00005194"/>
    </source>
</evidence>
<evidence type="ECO:0000256" key="14">
    <source>
        <dbReference type="PIRNR" id="PIRNR000447"/>
    </source>
</evidence>